<evidence type="ECO:0000256" key="1">
    <source>
        <dbReference type="SAM" id="MobiDB-lite"/>
    </source>
</evidence>
<dbReference type="Pfam" id="PF00781">
    <property type="entry name" value="DAGK_cat"/>
    <property type="match status" value="1"/>
</dbReference>
<feature type="domain" description="DAGKc" evidence="2">
    <location>
        <begin position="72"/>
        <end position="220"/>
    </location>
</feature>
<dbReference type="PANTHER" id="PTHR12358:SF108">
    <property type="entry name" value="DAGKC DOMAIN-CONTAINING PROTEIN"/>
    <property type="match status" value="1"/>
</dbReference>
<dbReference type="GO" id="GO:0046512">
    <property type="term" value="P:sphingosine biosynthetic process"/>
    <property type="evidence" value="ECO:0007669"/>
    <property type="project" value="TreeGrafter"/>
</dbReference>
<dbReference type="PANTHER" id="PTHR12358">
    <property type="entry name" value="SPHINGOSINE KINASE"/>
    <property type="match status" value="1"/>
</dbReference>
<name>A0A6A6EIG2_9PEZI</name>
<evidence type="ECO:0000259" key="2">
    <source>
        <dbReference type="PROSITE" id="PS50146"/>
    </source>
</evidence>
<sequence length="438" mass="47699">MSKTEKFAFLGDKDEEHTIDSKDLVTVIQDPAGASSTVIYVESSKTDPAAPPQVKLSKAISPPPPSAGPDFMSGRETHVIVSAGSGTGQAGVFYEHAVKPVLDVFFHGAKNAYQVHYTASVMSIINLTNDIIFPRVNEGHLQRIILLSGDGGIVDIINSLLSRPISGSYKPPQVFLLPLGTANALFHSIDIRKDNTWGLSSLPTDNHRPLPIFAARFSPGARLLVNEAQSEEGLPKDPQTGQPTLYGAVVFSWGMHASLVADSDTAKYRKFGVERFKMAATEALFPADGSLPHAYKAKVCILCTSPLGDESWRSLPREEHMYVLATMVSNLEKTFTISPASKPLDGSLHLVHFGPTDGNEAMRLMGLAYQDGKHVDDPAVGYQAIEGLRIEFEGKEEDSRWRRICVDGKIVRLEEKGWVELRKVDRHVLDVACGSPAA</sequence>
<gene>
    <name evidence="3" type="ORF">K469DRAFT_720200</name>
</gene>
<dbReference type="InterPro" id="IPR050187">
    <property type="entry name" value="Lipid_Phosphate_FormReg"/>
</dbReference>
<feature type="region of interest" description="Disordered" evidence="1">
    <location>
        <begin position="46"/>
        <end position="69"/>
    </location>
</feature>
<dbReference type="GO" id="GO:0001727">
    <property type="term" value="F:lipid kinase activity"/>
    <property type="evidence" value="ECO:0007669"/>
    <property type="project" value="TreeGrafter"/>
</dbReference>
<dbReference type="InterPro" id="IPR017438">
    <property type="entry name" value="ATP-NAD_kinase_N"/>
</dbReference>
<organism evidence="3 4">
    <name type="scientific">Zopfia rhizophila CBS 207.26</name>
    <dbReference type="NCBI Taxonomy" id="1314779"/>
    <lineage>
        <taxon>Eukaryota</taxon>
        <taxon>Fungi</taxon>
        <taxon>Dikarya</taxon>
        <taxon>Ascomycota</taxon>
        <taxon>Pezizomycotina</taxon>
        <taxon>Dothideomycetes</taxon>
        <taxon>Dothideomycetes incertae sedis</taxon>
        <taxon>Zopfiaceae</taxon>
        <taxon>Zopfia</taxon>
    </lineage>
</organism>
<evidence type="ECO:0000313" key="4">
    <source>
        <dbReference type="Proteomes" id="UP000800200"/>
    </source>
</evidence>
<dbReference type="OrthoDB" id="3853857at2759"/>
<dbReference type="Gene3D" id="3.40.50.10330">
    <property type="entry name" value="Probable inorganic polyphosphate/atp-NAD kinase, domain 1"/>
    <property type="match status" value="1"/>
</dbReference>
<dbReference type="Gene3D" id="2.60.200.40">
    <property type="match status" value="1"/>
</dbReference>
<evidence type="ECO:0000313" key="3">
    <source>
        <dbReference type="EMBL" id="KAF2191211.1"/>
    </source>
</evidence>
<dbReference type="InterPro" id="IPR016064">
    <property type="entry name" value="NAD/diacylglycerol_kinase_sf"/>
</dbReference>
<dbReference type="GO" id="GO:0016020">
    <property type="term" value="C:membrane"/>
    <property type="evidence" value="ECO:0007669"/>
    <property type="project" value="TreeGrafter"/>
</dbReference>
<reference evidence="3" key="1">
    <citation type="journal article" date="2020" name="Stud. Mycol.">
        <title>101 Dothideomycetes genomes: a test case for predicting lifestyles and emergence of pathogens.</title>
        <authorList>
            <person name="Haridas S."/>
            <person name="Albert R."/>
            <person name="Binder M."/>
            <person name="Bloem J."/>
            <person name="Labutti K."/>
            <person name="Salamov A."/>
            <person name="Andreopoulos B."/>
            <person name="Baker S."/>
            <person name="Barry K."/>
            <person name="Bills G."/>
            <person name="Bluhm B."/>
            <person name="Cannon C."/>
            <person name="Castanera R."/>
            <person name="Culley D."/>
            <person name="Daum C."/>
            <person name="Ezra D."/>
            <person name="Gonzalez J."/>
            <person name="Henrissat B."/>
            <person name="Kuo A."/>
            <person name="Liang C."/>
            <person name="Lipzen A."/>
            <person name="Lutzoni F."/>
            <person name="Magnuson J."/>
            <person name="Mondo S."/>
            <person name="Nolan M."/>
            <person name="Ohm R."/>
            <person name="Pangilinan J."/>
            <person name="Park H.-J."/>
            <person name="Ramirez L."/>
            <person name="Alfaro M."/>
            <person name="Sun H."/>
            <person name="Tritt A."/>
            <person name="Yoshinaga Y."/>
            <person name="Zwiers L.-H."/>
            <person name="Turgeon B."/>
            <person name="Goodwin S."/>
            <person name="Spatafora J."/>
            <person name="Crous P."/>
            <person name="Grigoriev I."/>
        </authorList>
    </citation>
    <scope>NUCLEOTIDE SEQUENCE</scope>
    <source>
        <strain evidence="3">CBS 207.26</strain>
    </source>
</reference>
<dbReference type="GO" id="GO:0005737">
    <property type="term" value="C:cytoplasm"/>
    <property type="evidence" value="ECO:0007669"/>
    <property type="project" value="TreeGrafter"/>
</dbReference>
<dbReference type="InterPro" id="IPR001206">
    <property type="entry name" value="Diacylglycerol_kinase_cat_dom"/>
</dbReference>
<dbReference type="SUPFAM" id="SSF111331">
    <property type="entry name" value="NAD kinase/diacylglycerol kinase-like"/>
    <property type="match status" value="1"/>
</dbReference>
<dbReference type="Proteomes" id="UP000800200">
    <property type="component" value="Unassembled WGS sequence"/>
</dbReference>
<dbReference type="AlphaFoldDB" id="A0A6A6EIG2"/>
<keyword evidence="4" id="KW-1185">Reference proteome</keyword>
<dbReference type="PROSITE" id="PS50146">
    <property type="entry name" value="DAGK"/>
    <property type="match status" value="1"/>
</dbReference>
<proteinExistence type="predicted"/>
<accession>A0A6A6EIG2</accession>
<dbReference type="EMBL" id="ML994617">
    <property type="protein sequence ID" value="KAF2191211.1"/>
    <property type="molecule type" value="Genomic_DNA"/>
</dbReference>
<protein>
    <recommendedName>
        <fullName evidence="2">DAGKc domain-containing protein</fullName>
    </recommendedName>
</protein>